<evidence type="ECO:0000313" key="2">
    <source>
        <dbReference type="Proteomes" id="UP001060085"/>
    </source>
</evidence>
<dbReference type="EMBL" id="CM044706">
    <property type="protein sequence ID" value="KAI5658130.1"/>
    <property type="molecule type" value="Genomic_DNA"/>
</dbReference>
<accession>A0ACC0ACX7</accession>
<name>A0ACC0ACX7_CATRO</name>
<protein>
    <submittedName>
        <fullName evidence="1">Uncharacterized protein</fullName>
    </submittedName>
</protein>
<comment type="caution">
    <text evidence="1">The sequence shown here is derived from an EMBL/GenBank/DDBJ whole genome shotgun (WGS) entry which is preliminary data.</text>
</comment>
<keyword evidence="2" id="KW-1185">Reference proteome</keyword>
<reference evidence="2" key="1">
    <citation type="journal article" date="2023" name="Nat. Plants">
        <title>Single-cell RNA sequencing provides a high-resolution roadmap for understanding the multicellular compartmentation of specialized metabolism.</title>
        <authorList>
            <person name="Sun S."/>
            <person name="Shen X."/>
            <person name="Li Y."/>
            <person name="Li Y."/>
            <person name="Wang S."/>
            <person name="Li R."/>
            <person name="Zhang H."/>
            <person name="Shen G."/>
            <person name="Guo B."/>
            <person name="Wei J."/>
            <person name="Xu J."/>
            <person name="St-Pierre B."/>
            <person name="Chen S."/>
            <person name="Sun C."/>
        </authorList>
    </citation>
    <scope>NUCLEOTIDE SEQUENCE [LARGE SCALE GENOMIC DNA]</scope>
</reference>
<organism evidence="1 2">
    <name type="scientific">Catharanthus roseus</name>
    <name type="common">Madagascar periwinkle</name>
    <name type="synonym">Vinca rosea</name>
    <dbReference type="NCBI Taxonomy" id="4058"/>
    <lineage>
        <taxon>Eukaryota</taxon>
        <taxon>Viridiplantae</taxon>
        <taxon>Streptophyta</taxon>
        <taxon>Embryophyta</taxon>
        <taxon>Tracheophyta</taxon>
        <taxon>Spermatophyta</taxon>
        <taxon>Magnoliopsida</taxon>
        <taxon>eudicotyledons</taxon>
        <taxon>Gunneridae</taxon>
        <taxon>Pentapetalae</taxon>
        <taxon>asterids</taxon>
        <taxon>lamiids</taxon>
        <taxon>Gentianales</taxon>
        <taxon>Apocynaceae</taxon>
        <taxon>Rauvolfioideae</taxon>
        <taxon>Vinceae</taxon>
        <taxon>Catharanthinae</taxon>
        <taxon>Catharanthus</taxon>
    </lineage>
</organism>
<dbReference type="Proteomes" id="UP001060085">
    <property type="component" value="Linkage Group LG06"/>
</dbReference>
<gene>
    <name evidence="1" type="ORF">M9H77_26923</name>
</gene>
<proteinExistence type="predicted"/>
<evidence type="ECO:0000313" key="1">
    <source>
        <dbReference type="EMBL" id="KAI5658130.1"/>
    </source>
</evidence>
<sequence length="115" mass="13367">MRWHSVVPQGGDERAPEAAKVVEDDEEEDFQTVVIDWFKHLQIRQEEIQYQLQIHQENTQNPLQSVEQMMHQCFSSDAGTSSDGYFKPTIVRANEFLCNIPTKHLKVSFGRGKFE</sequence>